<organism evidence="2 3">
    <name type="scientific">Zoogloea ramigera</name>
    <dbReference type="NCBI Taxonomy" id="350"/>
    <lineage>
        <taxon>Bacteria</taxon>
        <taxon>Pseudomonadati</taxon>
        <taxon>Pseudomonadota</taxon>
        <taxon>Betaproteobacteria</taxon>
        <taxon>Rhodocyclales</taxon>
        <taxon>Zoogloeaceae</taxon>
        <taxon>Zoogloea</taxon>
    </lineage>
</organism>
<reference evidence="2 3" key="1">
    <citation type="submission" date="2019-06" db="EMBL/GenBank/DDBJ databases">
        <title>Whole genome shotgun sequence of Zoogloea ramigera NBRC 15342.</title>
        <authorList>
            <person name="Hosoyama A."/>
            <person name="Uohara A."/>
            <person name="Ohji S."/>
            <person name="Ichikawa N."/>
        </authorList>
    </citation>
    <scope>NUCLEOTIDE SEQUENCE [LARGE SCALE GENOMIC DNA]</scope>
    <source>
        <strain evidence="2 3">NBRC 15342</strain>
    </source>
</reference>
<feature type="domain" description="Hemerythrin-like" evidence="1">
    <location>
        <begin position="4"/>
        <end position="137"/>
    </location>
</feature>
<sequence>MEALRIISDEHQALASILHAIRFMLKEVGAGRLAPDLKLFQAMVHYLDAYAEQRHHPREDPLFIRLAERSPEAADALARLAEQHAAAPARIAVLQQALEAYIADPARFEAFAQAFDDYAEFYRGHIMLEESAVLPRLRTHLDAADWAAAEAEFQADMASRDLAAHEDFAGLFSKLVACAPAPIGFGPRPFTD</sequence>
<dbReference type="PANTHER" id="PTHR39966">
    <property type="entry name" value="BLL2471 PROTEIN-RELATED"/>
    <property type="match status" value="1"/>
</dbReference>
<gene>
    <name evidence="2" type="ORF">ZRA01_04770</name>
</gene>
<name>A0A4Y4CSG3_ZOORA</name>
<dbReference type="EMBL" id="BJNV01000006">
    <property type="protein sequence ID" value="GEC94404.1"/>
    <property type="molecule type" value="Genomic_DNA"/>
</dbReference>
<comment type="caution">
    <text evidence="2">The sequence shown here is derived from an EMBL/GenBank/DDBJ whole genome shotgun (WGS) entry which is preliminary data.</text>
</comment>
<dbReference type="Gene3D" id="1.20.120.520">
    <property type="entry name" value="nmb1532 protein domain like"/>
    <property type="match status" value="1"/>
</dbReference>
<dbReference type="RefSeq" id="WP_141349159.1">
    <property type="nucleotide sequence ID" value="NZ_BJNV01000006.1"/>
</dbReference>
<dbReference type="AlphaFoldDB" id="A0A4Y4CSG3"/>
<proteinExistence type="predicted"/>
<dbReference type="PANTHER" id="PTHR39966:SF1">
    <property type="entry name" value="HEMERYTHRIN-LIKE DOMAIN-CONTAINING PROTEIN"/>
    <property type="match status" value="1"/>
</dbReference>
<keyword evidence="3" id="KW-1185">Reference proteome</keyword>
<dbReference type="OrthoDB" id="8560984at2"/>
<evidence type="ECO:0000259" key="1">
    <source>
        <dbReference type="Pfam" id="PF01814"/>
    </source>
</evidence>
<evidence type="ECO:0000313" key="3">
    <source>
        <dbReference type="Proteomes" id="UP000318422"/>
    </source>
</evidence>
<dbReference type="CDD" id="cd12108">
    <property type="entry name" value="Hr-like"/>
    <property type="match status" value="1"/>
</dbReference>
<evidence type="ECO:0000313" key="2">
    <source>
        <dbReference type="EMBL" id="GEC94404.1"/>
    </source>
</evidence>
<dbReference type="GO" id="GO:0005886">
    <property type="term" value="C:plasma membrane"/>
    <property type="evidence" value="ECO:0007669"/>
    <property type="project" value="TreeGrafter"/>
</dbReference>
<protein>
    <recommendedName>
        <fullName evidence="1">Hemerythrin-like domain-containing protein</fullName>
    </recommendedName>
</protein>
<accession>A0A4Y4CSG3</accession>
<dbReference type="Proteomes" id="UP000318422">
    <property type="component" value="Unassembled WGS sequence"/>
</dbReference>
<dbReference type="InterPro" id="IPR012312">
    <property type="entry name" value="Hemerythrin-like"/>
</dbReference>
<dbReference type="Pfam" id="PF01814">
    <property type="entry name" value="Hemerythrin"/>
    <property type="match status" value="1"/>
</dbReference>